<reference evidence="2 3" key="1">
    <citation type="submission" date="2016-02" db="EMBL/GenBank/DDBJ databases">
        <authorList>
            <person name="Wen L."/>
            <person name="He K."/>
            <person name="Yang H."/>
        </authorList>
    </citation>
    <scope>NUCLEOTIDE SEQUENCE [LARGE SCALE GENOMIC DNA]</scope>
    <source>
        <strain evidence="2 3">CD11_3</strain>
    </source>
</reference>
<dbReference type="EMBL" id="LSTV01000001">
    <property type="protein sequence ID" value="OAH51639.1"/>
    <property type="molecule type" value="Genomic_DNA"/>
</dbReference>
<name>A0A177KE05_9MICO</name>
<proteinExistence type="predicted"/>
<dbReference type="AlphaFoldDB" id="A0A177KE05"/>
<dbReference type="RefSeq" id="WP_064002145.1">
    <property type="nucleotide sequence ID" value="NZ_LSTV01000001.1"/>
</dbReference>
<organism evidence="2 3">
    <name type="scientific">Microbacterium oleivorans</name>
    <dbReference type="NCBI Taxonomy" id="273677"/>
    <lineage>
        <taxon>Bacteria</taxon>
        <taxon>Bacillati</taxon>
        <taxon>Actinomycetota</taxon>
        <taxon>Actinomycetes</taxon>
        <taxon>Micrococcales</taxon>
        <taxon>Microbacteriaceae</taxon>
        <taxon>Microbacterium</taxon>
    </lineage>
</organism>
<protein>
    <submittedName>
        <fullName evidence="2">Uncharacterized protein</fullName>
    </submittedName>
</protein>
<evidence type="ECO:0000313" key="3">
    <source>
        <dbReference type="Proteomes" id="UP000076998"/>
    </source>
</evidence>
<feature type="compositionally biased region" description="Basic and acidic residues" evidence="1">
    <location>
        <begin position="20"/>
        <end position="30"/>
    </location>
</feature>
<comment type="caution">
    <text evidence="2">The sequence shown here is derived from an EMBL/GenBank/DDBJ whole genome shotgun (WGS) entry which is preliminary data.</text>
</comment>
<sequence>MTNDQNSAPVEPTEATDTAHSQDDQIDHDTAYSPGSETETQQKQDEHVSDEVAGDIDEDQVQVAPGTGGPDDVGEVEVDPKDINLPGF</sequence>
<dbReference type="OrthoDB" id="5122103at2"/>
<dbReference type="Proteomes" id="UP000076998">
    <property type="component" value="Unassembled WGS sequence"/>
</dbReference>
<gene>
    <name evidence="2" type="ORF">AYL44_05215</name>
</gene>
<feature type="compositionally biased region" description="Basic and acidic residues" evidence="1">
    <location>
        <begin position="40"/>
        <end position="50"/>
    </location>
</feature>
<evidence type="ECO:0000313" key="2">
    <source>
        <dbReference type="EMBL" id="OAH51639.1"/>
    </source>
</evidence>
<accession>A0A177KE05</accession>
<evidence type="ECO:0000256" key="1">
    <source>
        <dbReference type="SAM" id="MobiDB-lite"/>
    </source>
</evidence>
<feature type="region of interest" description="Disordered" evidence="1">
    <location>
        <begin position="1"/>
        <end position="88"/>
    </location>
</feature>